<evidence type="ECO:0000313" key="1">
    <source>
        <dbReference type="EMBL" id="JAP94221.1"/>
    </source>
</evidence>
<sequence length="172" mass="19500">TYSQNDVFFIFGPGLLKVGENAFSLNRRLESVYLQRCTAISKGAFRGCNRLTKVLAEKCASLGEEAFMWCSLERLVANPIILARNTFLFCGLTKLKLNSVEKIDFRAFCKSKIRELEVENCCEIDENAFEGLFNVKIVCKAESVPQNCTRVKQIEDVEAQNREIEAAKKILE</sequence>
<organism evidence="1">
    <name type="scientific">Trepomonas sp. PC1</name>
    <dbReference type="NCBI Taxonomy" id="1076344"/>
    <lineage>
        <taxon>Eukaryota</taxon>
        <taxon>Metamonada</taxon>
        <taxon>Diplomonadida</taxon>
        <taxon>Hexamitidae</taxon>
        <taxon>Hexamitinae</taxon>
        <taxon>Trepomonas</taxon>
    </lineage>
</organism>
<feature type="non-terminal residue" evidence="1">
    <location>
        <position position="1"/>
    </location>
</feature>
<accession>A0A146KFM6</accession>
<dbReference type="SUPFAM" id="SSF52058">
    <property type="entry name" value="L domain-like"/>
    <property type="match status" value="1"/>
</dbReference>
<feature type="non-terminal residue" evidence="1">
    <location>
        <position position="172"/>
    </location>
</feature>
<dbReference type="InterPro" id="IPR032675">
    <property type="entry name" value="LRR_dom_sf"/>
</dbReference>
<dbReference type="EMBL" id="GDID01002385">
    <property type="protein sequence ID" value="JAP94221.1"/>
    <property type="molecule type" value="Transcribed_RNA"/>
</dbReference>
<reference evidence="1" key="1">
    <citation type="submission" date="2015-07" db="EMBL/GenBank/DDBJ databases">
        <title>Adaptation to a free-living lifestyle via gene acquisitions in the diplomonad Trepomonas sp. PC1.</title>
        <authorList>
            <person name="Xu F."/>
            <person name="Jerlstrom-Hultqvist J."/>
            <person name="Kolisko M."/>
            <person name="Simpson A.G.B."/>
            <person name="Roger A.J."/>
            <person name="Svard S.G."/>
            <person name="Andersson J.O."/>
        </authorList>
    </citation>
    <scope>NUCLEOTIDE SEQUENCE</scope>
    <source>
        <strain evidence="1">PC1</strain>
    </source>
</reference>
<dbReference type="AlphaFoldDB" id="A0A146KFM6"/>
<proteinExistence type="predicted"/>
<gene>
    <name evidence="1" type="ORF">TPC1_13219</name>
</gene>
<protein>
    <submittedName>
        <fullName evidence="1">Leucine rich repeats-containing protein</fullName>
    </submittedName>
</protein>
<name>A0A146KFM6_9EUKA</name>
<dbReference type="Pfam" id="PF13306">
    <property type="entry name" value="LRR_5"/>
    <property type="match status" value="1"/>
</dbReference>
<dbReference type="Gene3D" id="3.80.10.10">
    <property type="entry name" value="Ribonuclease Inhibitor"/>
    <property type="match status" value="1"/>
</dbReference>
<dbReference type="InterPro" id="IPR026906">
    <property type="entry name" value="LRR_5"/>
</dbReference>